<keyword evidence="13 19" id="KW-0573">Peptidoglycan synthesis</keyword>
<evidence type="ECO:0000256" key="11">
    <source>
        <dbReference type="ARBA" id="ARBA00022857"/>
    </source>
</evidence>
<evidence type="ECO:0000256" key="1">
    <source>
        <dbReference type="ARBA" id="ARBA00001974"/>
    </source>
</evidence>
<comment type="function">
    <text evidence="2 19">Cell wall formation.</text>
</comment>
<dbReference type="Gene3D" id="3.30.465.10">
    <property type="match status" value="1"/>
</dbReference>
<evidence type="ECO:0000259" key="20">
    <source>
        <dbReference type="PROSITE" id="PS51387"/>
    </source>
</evidence>
<proteinExistence type="inferred from homology"/>
<comment type="catalytic activity">
    <reaction evidence="18 19">
        <text>UDP-N-acetyl-alpha-D-muramate + NADP(+) = UDP-N-acetyl-3-O-(1-carboxyvinyl)-alpha-D-glucosamine + NADPH + H(+)</text>
        <dbReference type="Rhea" id="RHEA:12248"/>
        <dbReference type="ChEBI" id="CHEBI:15378"/>
        <dbReference type="ChEBI" id="CHEBI:57783"/>
        <dbReference type="ChEBI" id="CHEBI:58349"/>
        <dbReference type="ChEBI" id="CHEBI:68483"/>
        <dbReference type="ChEBI" id="CHEBI:70757"/>
        <dbReference type="EC" id="1.3.1.98"/>
    </reaction>
</comment>
<evidence type="ECO:0000256" key="5">
    <source>
        <dbReference type="ARBA" id="ARBA00012518"/>
    </source>
</evidence>
<evidence type="ECO:0000256" key="3">
    <source>
        <dbReference type="ARBA" id="ARBA00004496"/>
    </source>
</evidence>
<dbReference type="KEGG" id="wch:wcw_0793"/>
<feature type="domain" description="FAD-binding PCMH-type" evidence="20">
    <location>
        <begin position="20"/>
        <end position="185"/>
    </location>
</feature>
<dbReference type="Proteomes" id="UP000001505">
    <property type="component" value="Chromosome"/>
</dbReference>
<accession>D6YVJ9</accession>
<keyword evidence="11 19" id="KW-0521">NADP</keyword>
<dbReference type="eggNOG" id="COG0812">
    <property type="taxonomic scope" value="Bacteria"/>
</dbReference>
<organism evidence="21 22">
    <name type="scientific">Waddlia chondrophila (strain ATCC VR-1470 / WSU 86-1044)</name>
    <dbReference type="NCBI Taxonomy" id="716544"/>
    <lineage>
        <taxon>Bacteria</taxon>
        <taxon>Pseudomonadati</taxon>
        <taxon>Chlamydiota</taxon>
        <taxon>Chlamydiia</taxon>
        <taxon>Parachlamydiales</taxon>
        <taxon>Waddliaceae</taxon>
        <taxon>Waddlia</taxon>
    </lineage>
</organism>
<keyword evidence="10 19" id="KW-0274">FAD</keyword>
<feature type="active site" description="Proton donor" evidence="19">
    <location>
        <position position="212"/>
    </location>
</feature>
<keyword evidence="15 19" id="KW-0131">Cell cycle</keyword>
<keyword evidence="22" id="KW-1185">Reference proteome</keyword>
<dbReference type="InterPro" id="IPR016167">
    <property type="entry name" value="FAD-bd_PCMH_sub1"/>
</dbReference>
<dbReference type="UniPathway" id="UPA00219"/>
<dbReference type="NCBIfam" id="NF010480">
    <property type="entry name" value="PRK13905.1"/>
    <property type="match status" value="1"/>
</dbReference>
<evidence type="ECO:0000256" key="7">
    <source>
        <dbReference type="ARBA" id="ARBA00022490"/>
    </source>
</evidence>
<dbReference type="Gene3D" id="3.30.43.10">
    <property type="entry name" value="Uridine Diphospho-n-acetylenolpyruvylglucosamine Reductase, domain 2"/>
    <property type="match status" value="1"/>
</dbReference>
<dbReference type="GO" id="GO:0005829">
    <property type="term" value="C:cytosol"/>
    <property type="evidence" value="ECO:0007669"/>
    <property type="project" value="TreeGrafter"/>
</dbReference>
<dbReference type="PANTHER" id="PTHR21071:SF4">
    <property type="entry name" value="UDP-N-ACETYLENOLPYRUVOYLGLUCOSAMINE REDUCTASE"/>
    <property type="match status" value="1"/>
</dbReference>
<dbReference type="SUPFAM" id="SSF56194">
    <property type="entry name" value="Uridine diphospho-N-Acetylenolpyruvylglucosamine reductase, MurB, C-terminal domain"/>
    <property type="match status" value="1"/>
</dbReference>
<dbReference type="InterPro" id="IPR003170">
    <property type="entry name" value="MurB"/>
</dbReference>
<dbReference type="GO" id="GO:0071949">
    <property type="term" value="F:FAD binding"/>
    <property type="evidence" value="ECO:0007669"/>
    <property type="project" value="InterPro"/>
</dbReference>
<evidence type="ECO:0000256" key="8">
    <source>
        <dbReference type="ARBA" id="ARBA00022618"/>
    </source>
</evidence>
<dbReference type="InterPro" id="IPR036318">
    <property type="entry name" value="FAD-bd_PCMH-like_sf"/>
</dbReference>
<dbReference type="GO" id="GO:0008360">
    <property type="term" value="P:regulation of cell shape"/>
    <property type="evidence" value="ECO:0007669"/>
    <property type="project" value="UniProtKB-KW"/>
</dbReference>
<dbReference type="SUPFAM" id="SSF56176">
    <property type="entry name" value="FAD-binding/transporter-associated domain-like"/>
    <property type="match status" value="1"/>
</dbReference>
<dbReference type="Gene3D" id="3.90.78.10">
    <property type="entry name" value="UDP-N-acetylenolpyruvoylglucosamine reductase, C-terminal domain"/>
    <property type="match status" value="1"/>
</dbReference>
<dbReference type="GO" id="GO:0071555">
    <property type="term" value="P:cell wall organization"/>
    <property type="evidence" value="ECO:0007669"/>
    <property type="project" value="UniProtKB-KW"/>
</dbReference>
<dbReference type="PANTHER" id="PTHR21071">
    <property type="entry name" value="UDP-N-ACETYLENOLPYRUVOYLGLUCOSAMINE REDUCTASE"/>
    <property type="match status" value="1"/>
</dbReference>
<evidence type="ECO:0000313" key="22">
    <source>
        <dbReference type="Proteomes" id="UP000001505"/>
    </source>
</evidence>
<dbReference type="EC" id="1.3.1.98" evidence="5 19"/>
<dbReference type="InterPro" id="IPR011601">
    <property type="entry name" value="MurB_C"/>
</dbReference>
<dbReference type="GO" id="GO:0008762">
    <property type="term" value="F:UDP-N-acetylmuramate dehydrogenase activity"/>
    <property type="evidence" value="ECO:0007669"/>
    <property type="project" value="UniProtKB-UniRule"/>
</dbReference>
<evidence type="ECO:0000256" key="12">
    <source>
        <dbReference type="ARBA" id="ARBA00022960"/>
    </source>
</evidence>
<dbReference type="PROSITE" id="PS51387">
    <property type="entry name" value="FAD_PCMH"/>
    <property type="match status" value="1"/>
</dbReference>
<comment type="pathway">
    <text evidence="4 19">Cell wall biogenesis; peptidoglycan biosynthesis.</text>
</comment>
<dbReference type="InterPro" id="IPR036635">
    <property type="entry name" value="MurB_C_sf"/>
</dbReference>
<dbReference type="EMBL" id="CP001928">
    <property type="protein sequence ID" value="ADI38160.1"/>
    <property type="molecule type" value="Genomic_DNA"/>
</dbReference>
<protein>
    <recommendedName>
        <fullName evidence="6 19">UDP-N-acetylenolpyruvoylglucosamine reductase</fullName>
        <ecNumber evidence="5 19">1.3.1.98</ecNumber>
    </recommendedName>
    <alternativeName>
        <fullName evidence="17 19">UDP-N-acetylmuramate dehydrogenase</fullName>
    </alternativeName>
</protein>
<evidence type="ECO:0000256" key="9">
    <source>
        <dbReference type="ARBA" id="ARBA00022630"/>
    </source>
</evidence>
<keyword evidence="7 19" id="KW-0963">Cytoplasm</keyword>
<gene>
    <name evidence="19 21" type="primary">murB</name>
    <name evidence="21" type="ordered locus">wcw_0793</name>
</gene>
<comment type="cofactor">
    <cofactor evidence="1 19">
        <name>FAD</name>
        <dbReference type="ChEBI" id="CHEBI:57692"/>
    </cofactor>
</comment>
<name>D6YVJ9_WADCW</name>
<evidence type="ECO:0000256" key="18">
    <source>
        <dbReference type="ARBA" id="ARBA00048914"/>
    </source>
</evidence>
<feature type="active site" evidence="19">
    <location>
        <position position="164"/>
    </location>
</feature>
<dbReference type="Pfam" id="PF02873">
    <property type="entry name" value="MurB_C"/>
    <property type="match status" value="1"/>
</dbReference>
<evidence type="ECO:0000256" key="14">
    <source>
        <dbReference type="ARBA" id="ARBA00023002"/>
    </source>
</evidence>
<dbReference type="GO" id="GO:0051301">
    <property type="term" value="P:cell division"/>
    <property type="evidence" value="ECO:0007669"/>
    <property type="project" value="UniProtKB-KW"/>
</dbReference>
<keyword evidence="14 19" id="KW-0560">Oxidoreductase</keyword>
<feature type="active site" evidence="19">
    <location>
        <position position="282"/>
    </location>
</feature>
<dbReference type="RefSeq" id="WP_013181878.1">
    <property type="nucleotide sequence ID" value="NC_014225.1"/>
</dbReference>
<comment type="subcellular location">
    <subcellularLocation>
        <location evidence="3 19">Cytoplasm</location>
    </subcellularLocation>
</comment>
<evidence type="ECO:0000256" key="15">
    <source>
        <dbReference type="ARBA" id="ARBA00023306"/>
    </source>
</evidence>
<dbReference type="GO" id="GO:0009252">
    <property type="term" value="P:peptidoglycan biosynthetic process"/>
    <property type="evidence" value="ECO:0007669"/>
    <property type="project" value="UniProtKB-UniRule"/>
</dbReference>
<dbReference type="STRING" id="716544.wcw_0793"/>
<evidence type="ECO:0000256" key="2">
    <source>
        <dbReference type="ARBA" id="ARBA00003921"/>
    </source>
</evidence>
<dbReference type="HAMAP" id="MF_00037">
    <property type="entry name" value="MurB"/>
    <property type="match status" value="1"/>
</dbReference>
<keyword evidence="12 19" id="KW-0133">Cell shape</keyword>
<dbReference type="HOGENOM" id="CLU_035304_1_1_0"/>
<reference evidence="21 22" key="1">
    <citation type="journal article" date="2010" name="PLoS ONE">
        <title>The Waddlia genome: a window into chlamydial biology.</title>
        <authorList>
            <person name="Bertelli C."/>
            <person name="Collyn F."/>
            <person name="Croxatto A."/>
            <person name="Ruckert C."/>
            <person name="Polkinghorne A."/>
            <person name="Kebbi-Beghdadi C."/>
            <person name="Goesmann A."/>
            <person name="Vaughan L."/>
            <person name="Greub G."/>
        </authorList>
    </citation>
    <scope>NUCLEOTIDE SEQUENCE [LARGE SCALE GENOMIC DNA]</scope>
    <source>
        <strain evidence="22">ATCC VR-1470 / WSU 86-1044</strain>
    </source>
</reference>
<dbReference type="Pfam" id="PF01565">
    <property type="entry name" value="FAD_binding_4"/>
    <property type="match status" value="1"/>
</dbReference>
<evidence type="ECO:0000256" key="4">
    <source>
        <dbReference type="ARBA" id="ARBA00004752"/>
    </source>
</evidence>
<evidence type="ECO:0000256" key="10">
    <source>
        <dbReference type="ARBA" id="ARBA00022827"/>
    </source>
</evidence>
<evidence type="ECO:0000256" key="17">
    <source>
        <dbReference type="ARBA" id="ARBA00031026"/>
    </source>
</evidence>
<evidence type="ECO:0000256" key="6">
    <source>
        <dbReference type="ARBA" id="ARBA00015188"/>
    </source>
</evidence>
<evidence type="ECO:0000256" key="16">
    <source>
        <dbReference type="ARBA" id="ARBA00023316"/>
    </source>
</evidence>
<evidence type="ECO:0000256" key="19">
    <source>
        <dbReference type="HAMAP-Rule" id="MF_00037"/>
    </source>
</evidence>
<dbReference type="AlphaFoldDB" id="D6YVJ9"/>
<dbReference type="NCBIfam" id="TIGR00179">
    <property type="entry name" value="murB"/>
    <property type="match status" value="1"/>
</dbReference>
<dbReference type="OrthoDB" id="9804753at2"/>
<keyword evidence="9 19" id="KW-0285">Flavoprotein</keyword>
<sequence length="295" mass="32019">MNDSIRMEAGRSLRHLCTIGIGGPAKWYLEVRSIEEMQEAFKKASKLNLRTFILGKGSNTLFDDKGFDGLVIHNKISFCNEISDGMFHVGAGFSFSRLGAQTARQGWSGLEFASGIPGTVGGAVFMNAGANGSETEESLASVDYVTEKGELKHFDRHEITFGYRSSSFQSLHGAIVGATFSLTPSCNAKSKQLSIIEYRTKTQPYGKKSAGCMFRNPPSQTAGALIEACGLKGSVQGEAQVSSLHGNFLINTNQASSADVLALVRNIQTQVKEKYGIELESEVRYIPYRDETISS</sequence>
<evidence type="ECO:0000256" key="13">
    <source>
        <dbReference type="ARBA" id="ARBA00022984"/>
    </source>
</evidence>
<dbReference type="InterPro" id="IPR016169">
    <property type="entry name" value="FAD-bd_PCMH_sub2"/>
</dbReference>
<keyword evidence="8 19" id="KW-0132">Cell division</keyword>
<evidence type="ECO:0000313" key="21">
    <source>
        <dbReference type="EMBL" id="ADI38160.1"/>
    </source>
</evidence>
<comment type="similarity">
    <text evidence="19">Belongs to the MurB family.</text>
</comment>
<keyword evidence="16 19" id="KW-0961">Cell wall biogenesis/degradation</keyword>
<dbReference type="InterPro" id="IPR006094">
    <property type="entry name" value="Oxid_FAD_bind_N"/>
</dbReference>
<dbReference type="InterPro" id="IPR016166">
    <property type="entry name" value="FAD-bd_PCMH"/>
</dbReference>